<dbReference type="PROSITE" id="PS50076">
    <property type="entry name" value="DNAJ_2"/>
    <property type="match status" value="1"/>
</dbReference>
<feature type="domain" description="J" evidence="2">
    <location>
        <begin position="10"/>
        <end position="71"/>
    </location>
</feature>
<feature type="region of interest" description="Disordered" evidence="1">
    <location>
        <begin position="70"/>
        <end position="97"/>
    </location>
</feature>
<dbReference type="PROSITE" id="PS00636">
    <property type="entry name" value="DNAJ_1"/>
    <property type="match status" value="1"/>
</dbReference>
<proteinExistence type="predicted"/>
<dbReference type="GO" id="GO:0042026">
    <property type="term" value="P:protein refolding"/>
    <property type="evidence" value="ECO:0007669"/>
    <property type="project" value="TreeGrafter"/>
</dbReference>
<evidence type="ECO:0000313" key="4">
    <source>
        <dbReference type="Proteomes" id="UP000182652"/>
    </source>
</evidence>
<dbReference type="PANTHER" id="PTHR43096">
    <property type="entry name" value="DNAJ HOMOLOG 1, MITOCHONDRIAL-RELATED"/>
    <property type="match status" value="1"/>
</dbReference>
<dbReference type="InterPro" id="IPR018253">
    <property type="entry name" value="DnaJ_domain_CS"/>
</dbReference>
<reference evidence="3 4" key="1">
    <citation type="submission" date="2016-10" db="EMBL/GenBank/DDBJ databases">
        <authorList>
            <person name="de Groot N.N."/>
        </authorList>
    </citation>
    <scope>NUCLEOTIDE SEQUENCE [LARGE SCALE GENOMIC DNA]</scope>
    <source>
        <strain evidence="3 4">DSM 10495</strain>
    </source>
</reference>
<dbReference type="PANTHER" id="PTHR43096:SF10">
    <property type="entry name" value="CHAPERONE PROTEIN DNAJ A6, CHLOROPLASTIC"/>
    <property type="match status" value="1"/>
</dbReference>
<dbReference type="AlphaFoldDB" id="A0A1H4MSZ7"/>
<feature type="compositionally biased region" description="Gly residues" evidence="1">
    <location>
        <begin position="73"/>
        <end position="87"/>
    </location>
</feature>
<evidence type="ECO:0000313" key="3">
    <source>
        <dbReference type="EMBL" id="SEB86260.1"/>
    </source>
</evidence>
<dbReference type="SUPFAM" id="SSF46565">
    <property type="entry name" value="Chaperone J-domain"/>
    <property type="match status" value="1"/>
</dbReference>
<dbReference type="PRINTS" id="PR00625">
    <property type="entry name" value="JDOMAIN"/>
</dbReference>
<keyword evidence="4" id="KW-1185">Reference proteome</keyword>
<dbReference type="SMART" id="SM00271">
    <property type="entry name" value="DnaJ"/>
    <property type="match status" value="1"/>
</dbReference>
<dbReference type="Pfam" id="PF00226">
    <property type="entry name" value="DnaJ"/>
    <property type="match status" value="1"/>
</dbReference>
<dbReference type="GO" id="GO:0005737">
    <property type="term" value="C:cytoplasm"/>
    <property type="evidence" value="ECO:0007669"/>
    <property type="project" value="TreeGrafter"/>
</dbReference>
<organism evidence="3 4">
    <name type="scientific">Arthrobacter woluwensis</name>
    <dbReference type="NCBI Taxonomy" id="156980"/>
    <lineage>
        <taxon>Bacteria</taxon>
        <taxon>Bacillati</taxon>
        <taxon>Actinomycetota</taxon>
        <taxon>Actinomycetes</taxon>
        <taxon>Micrococcales</taxon>
        <taxon>Micrococcaceae</taxon>
        <taxon>Arthrobacter</taxon>
    </lineage>
</organism>
<name>A0A1H4MSZ7_9MICC</name>
<dbReference type="GO" id="GO:0051082">
    <property type="term" value="F:unfolded protein binding"/>
    <property type="evidence" value="ECO:0007669"/>
    <property type="project" value="TreeGrafter"/>
</dbReference>
<dbReference type="Gene3D" id="1.10.287.110">
    <property type="entry name" value="DnaJ domain"/>
    <property type="match status" value="1"/>
</dbReference>
<evidence type="ECO:0000256" key="1">
    <source>
        <dbReference type="SAM" id="MobiDB-lite"/>
    </source>
</evidence>
<sequence>MLMTTVPGENHYQVLGVAMTASTQEIKVAYRRAARLTHPDHGGDAERFRAVTLAYEVLVDDTARARYDASYGSGRGAGQRDGQGGWGSPSRDGFSTAWEAGMDSHATTRSSGPRPKAYDPAVFAPPLDLPGALLPADLAKLQMHGLPRKRGIFGAEARIRREQRTMQLLLRHVVAQQPSARLVNGLKAPDGKTHIDHAILAGYRLALIDSMVLPHGAYAWDGESLLHGGRAVLPPLLEHSVRHLQDLFPELHVTGWTMVLGPGDNLHEPVIDRRPGVAGGVEVANAAGTIRGLREFLANGPQPNVVHVPSLARLIRGMH</sequence>
<dbReference type="InterPro" id="IPR001623">
    <property type="entry name" value="DnaJ_domain"/>
</dbReference>
<dbReference type="STRING" id="156980.SAMN04489745_1449"/>
<evidence type="ECO:0000259" key="2">
    <source>
        <dbReference type="PROSITE" id="PS50076"/>
    </source>
</evidence>
<accession>A0A1H4MSZ7</accession>
<dbReference type="InterPro" id="IPR036869">
    <property type="entry name" value="J_dom_sf"/>
</dbReference>
<gene>
    <name evidence="3" type="ORF">SAMN04489745_1449</name>
</gene>
<dbReference type="Proteomes" id="UP000182652">
    <property type="component" value="Unassembled WGS sequence"/>
</dbReference>
<dbReference type="EMBL" id="FNSN01000003">
    <property type="protein sequence ID" value="SEB86260.1"/>
    <property type="molecule type" value="Genomic_DNA"/>
</dbReference>
<protein>
    <submittedName>
        <fullName evidence="3">DnaJ domain-containing protein</fullName>
    </submittedName>
</protein>
<dbReference type="CDD" id="cd06257">
    <property type="entry name" value="DnaJ"/>
    <property type="match status" value="1"/>
</dbReference>